<dbReference type="InterPro" id="IPR052905">
    <property type="entry name" value="LD-transpeptidase_YkuD-like"/>
</dbReference>
<evidence type="ECO:0000256" key="2">
    <source>
        <dbReference type="ARBA" id="ARBA00005992"/>
    </source>
</evidence>
<reference evidence="10 11" key="1">
    <citation type="journal article" date="2010" name="J. Bacteriol.">
        <title>Genome sequence of the dioxin-mineralizing bacterium Sphingomonas wittichii RW1.</title>
        <authorList>
            <person name="Miller T.R."/>
            <person name="Delcher A.L."/>
            <person name="Salzberg S.L."/>
            <person name="Saunders E."/>
            <person name="Detter J.C."/>
            <person name="Halden R.U."/>
        </authorList>
    </citation>
    <scope>NUCLEOTIDE SEQUENCE [LARGE SCALE GENOMIC DNA]</scope>
    <source>
        <strain evidence="11">DSM 6014 / CCUG 31198 / JCM 15750 / NBRC 105917 / EY 4224 / RW1</strain>
    </source>
</reference>
<keyword evidence="5 7" id="KW-0573">Peptidoglycan synthesis</keyword>
<proteinExistence type="inferred from homology"/>
<feature type="region of interest" description="Disordered" evidence="8">
    <location>
        <begin position="30"/>
        <end position="121"/>
    </location>
</feature>
<feature type="compositionally biased region" description="Basic and acidic residues" evidence="8">
    <location>
        <begin position="37"/>
        <end position="71"/>
    </location>
</feature>
<sequence>MSGVAVHLPAIERAACLPVRSGWTVARQSAAPAQGRLPDEDKIDRHVDGHGADAQRLRQHAEKRGGRDRRAAAAAARRRSRQRRRRSRRRRDRRRLLFGRRHLSPEPAAGPAAASPAADPPRGTGLIAHFGGMRRVRIPQLALLLLAGLACTTVSAEAAKPKIAARAKPVAGQRAIALAIRDQGRGQIASFYATRGFWPLWASSGRIGPEADTLIAMLKTADLDGLDPSSYRIDRLRALVAKGRSADPQAIAEAELALSAAFADYVADVRKPRGVRIKYLDPELKPRPATARTALRGAALQPSLGSYIATMGWMSPHYVRLRALLAQARERKSPRETVQRLRLNLDRARLLPGPWTRHVVVDAASARLWYYEGGKQRAMMRVVVGAPETETPMLAGMVRYAVLNPYWNVPDYLIQRRLAPKIVAGATPASLRMEVLSDWSASPRRLAGDEVDWPAVAAGRKLVRMRQLPGRDNAMGRVKFIFPNDLGIYLHDTPDKGLLSKADRHLSNGCIRLQDAPGLYRLMFGRPLPAASKQPERDVALPAPIPVYLTYITATPTERGIGFLKDVYGRDE</sequence>
<dbReference type="InterPro" id="IPR005490">
    <property type="entry name" value="LD_TPept_cat_dom"/>
</dbReference>
<feature type="compositionally biased region" description="Low complexity" evidence="8">
    <location>
        <begin position="105"/>
        <end position="121"/>
    </location>
</feature>
<accession>A0A9J9LCQ8</accession>
<dbReference type="Proteomes" id="UP000001989">
    <property type="component" value="Chromosome"/>
</dbReference>
<comment type="similarity">
    <text evidence="2">Belongs to the YkuD family.</text>
</comment>
<evidence type="ECO:0000256" key="3">
    <source>
        <dbReference type="ARBA" id="ARBA00022679"/>
    </source>
</evidence>
<feature type="compositionally biased region" description="Basic residues" evidence="8">
    <location>
        <begin position="76"/>
        <end position="102"/>
    </location>
</feature>
<dbReference type="PANTHER" id="PTHR41533">
    <property type="entry name" value="L,D-TRANSPEPTIDASE HI_1667-RELATED"/>
    <property type="match status" value="1"/>
</dbReference>
<feature type="active site" description="Proton donor/acceptor" evidence="7">
    <location>
        <position position="491"/>
    </location>
</feature>
<evidence type="ECO:0000256" key="4">
    <source>
        <dbReference type="ARBA" id="ARBA00022960"/>
    </source>
</evidence>
<dbReference type="EMBL" id="CP000699">
    <property type="protein sequence ID" value="ABQ66858.1"/>
    <property type="molecule type" value="Genomic_DNA"/>
</dbReference>
<name>A0A9J9LCQ8_RHIWR</name>
<dbReference type="GO" id="GO:0071555">
    <property type="term" value="P:cell wall organization"/>
    <property type="evidence" value="ECO:0007669"/>
    <property type="project" value="UniProtKB-UniRule"/>
</dbReference>
<dbReference type="PANTHER" id="PTHR41533:SF2">
    <property type="entry name" value="BLR7131 PROTEIN"/>
    <property type="match status" value="1"/>
</dbReference>
<evidence type="ECO:0000256" key="6">
    <source>
        <dbReference type="ARBA" id="ARBA00023316"/>
    </source>
</evidence>
<dbReference type="SUPFAM" id="SSF141523">
    <property type="entry name" value="L,D-transpeptidase catalytic domain-like"/>
    <property type="match status" value="1"/>
</dbReference>
<dbReference type="Gene3D" id="2.40.440.10">
    <property type="entry name" value="L,D-transpeptidase catalytic domain-like"/>
    <property type="match status" value="1"/>
</dbReference>
<keyword evidence="4 7" id="KW-0133">Cell shape</keyword>
<keyword evidence="11" id="KW-1185">Reference proteome</keyword>
<protein>
    <recommendedName>
        <fullName evidence="9">L,D-TPase catalytic domain-containing protein</fullName>
    </recommendedName>
</protein>
<dbReference type="GO" id="GO:0016740">
    <property type="term" value="F:transferase activity"/>
    <property type="evidence" value="ECO:0007669"/>
    <property type="project" value="UniProtKB-KW"/>
</dbReference>
<evidence type="ECO:0000313" key="11">
    <source>
        <dbReference type="Proteomes" id="UP000001989"/>
    </source>
</evidence>
<dbReference type="Pfam" id="PF03734">
    <property type="entry name" value="YkuD"/>
    <property type="match status" value="1"/>
</dbReference>
<organism evidence="10 11">
    <name type="scientific">Rhizorhabdus wittichii (strain DSM 6014 / CCUG 31198 / JCM 15750 / NBRC 105917 / EY 4224 / RW1)</name>
    <name type="common">Sphingomonas wittichii</name>
    <dbReference type="NCBI Taxonomy" id="392499"/>
    <lineage>
        <taxon>Bacteria</taxon>
        <taxon>Pseudomonadati</taxon>
        <taxon>Pseudomonadota</taxon>
        <taxon>Alphaproteobacteria</taxon>
        <taxon>Sphingomonadales</taxon>
        <taxon>Sphingomonadaceae</taxon>
        <taxon>Rhizorhabdus</taxon>
    </lineage>
</organism>
<keyword evidence="6 7" id="KW-0961">Cell wall biogenesis/degradation</keyword>
<feature type="active site" description="Nucleophile" evidence="7">
    <location>
        <position position="510"/>
    </location>
</feature>
<evidence type="ECO:0000256" key="5">
    <source>
        <dbReference type="ARBA" id="ARBA00022984"/>
    </source>
</evidence>
<dbReference type="InterPro" id="IPR045380">
    <property type="entry name" value="LD_TPept_scaffold_dom"/>
</dbReference>
<dbReference type="Pfam" id="PF20142">
    <property type="entry name" value="Scaffold"/>
    <property type="match status" value="1"/>
</dbReference>
<dbReference type="GO" id="GO:0009252">
    <property type="term" value="P:peptidoglycan biosynthetic process"/>
    <property type="evidence" value="ECO:0007669"/>
    <property type="project" value="UniProtKB-KW"/>
</dbReference>
<dbReference type="InterPro" id="IPR038063">
    <property type="entry name" value="Transpep_catalytic_dom"/>
</dbReference>
<dbReference type="CDD" id="cd16913">
    <property type="entry name" value="YkuD_like"/>
    <property type="match status" value="1"/>
</dbReference>
<feature type="domain" description="L,D-TPase catalytic" evidence="9">
    <location>
        <begin position="357"/>
        <end position="531"/>
    </location>
</feature>
<dbReference type="GO" id="GO:0008360">
    <property type="term" value="P:regulation of cell shape"/>
    <property type="evidence" value="ECO:0007669"/>
    <property type="project" value="UniProtKB-UniRule"/>
</dbReference>
<dbReference type="GO" id="GO:0004180">
    <property type="term" value="F:carboxypeptidase activity"/>
    <property type="evidence" value="ECO:0007669"/>
    <property type="project" value="UniProtKB-ARBA"/>
</dbReference>
<evidence type="ECO:0000259" key="9">
    <source>
        <dbReference type="PROSITE" id="PS52029"/>
    </source>
</evidence>
<comment type="pathway">
    <text evidence="1 7">Cell wall biogenesis; peptidoglycan biosynthesis.</text>
</comment>
<evidence type="ECO:0000256" key="1">
    <source>
        <dbReference type="ARBA" id="ARBA00004752"/>
    </source>
</evidence>
<evidence type="ECO:0000256" key="7">
    <source>
        <dbReference type="PROSITE-ProRule" id="PRU01373"/>
    </source>
</evidence>
<evidence type="ECO:0000256" key="8">
    <source>
        <dbReference type="SAM" id="MobiDB-lite"/>
    </source>
</evidence>
<dbReference type="KEGG" id="swi:Swit_0490"/>
<dbReference type="AlphaFoldDB" id="A0A9J9LCQ8"/>
<evidence type="ECO:0000313" key="10">
    <source>
        <dbReference type="EMBL" id="ABQ66858.1"/>
    </source>
</evidence>
<keyword evidence="3" id="KW-0808">Transferase</keyword>
<dbReference type="PROSITE" id="PS52029">
    <property type="entry name" value="LD_TPASE"/>
    <property type="match status" value="1"/>
</dbReference>
<gene>
    <name evidence="10" type="ordered locus">Swit_0490</name>
</gene>